<sequence>MPRRQPDTHTLNQSKEAHSPGIEQSGVLEKQDLHKISKKINFVMQNHSANKTLRQVIMYKLILTLLLLSTISSATAQTRAAADSVLSQPVTVVGSTTAIATPHHRPRVALVLGGGGAKGMAHVGVLKVIERAGIPIDMICGTSIGSLVGGLYAMGYSASELDTLVRHQDWTFLLSDNLDRKQMNLESKTRGDKYVYTLPLSQLGMGAFTQQALVKGQNLANLFTHLAVGFHDSIDFNTMPIPYCAVATDMVKFQEVDMHSGYVAQAMRASMSIPGMFTPVRLDSMVLVDGGLRNNYPVDVARSMGADYVIGVNLNKIKDMTNADFNKPGAVITRIAEVHTENKFRQNWADTDIALQIDADPYNSMSFQPAAVDTLIARGERCAMSHWHELMALKARLGLALDDDTTANTARRRSAGYSHPVLETVPIAAVTFTHVLPAEEHLLRKKFHLERKQLSIDQIENVITELRGRLYYNDASYQLLGDHSNGYRLHFDTEGKKASQVYLGARFDSEELAAIQIESFFPNIAGLKKHPYTLEAKLRLGKRIKAGLTSTLSTSSTCNLALGYNFSYNDIDLYRHGKRYYDMRYYRHMAELGFKGFVVSNFMMDLYVRWSYYRYRDMLGRNGADSILIENDHYFSYHARLYYNNEDDTYFTTRGSSAEVQAGLYTTNFVHFHGTSALATVMARWRSTWRVGSHMVLQPGVYGRLIFKDTAPYVLQNYVGGPWFGHYFDQQLPFAGLGHVEYTGNSFAAVDMGARYQLTQNNFVLADFAVAEHGEKVKNTLDHTPYFGVRAGYVYRTIVGPLGAYVGWNSMSHKASFYINLGLVF</sequence>
<evidence type="ECO:0000256" key="1">
    <source>
        <dbReference type="ARBA" id="ARBA00022801"/>
    </source>
</evidence>
<organism evidence="7 8">
    <name type="scientific">Sodaliphilus pleomorphus</name>
    <dbReference type="NCBI Taxonomy" id="2606626"/>
    <lineage>
        <taxon>Bacteria</taxon>
        <taxon>Pseudomonadati</taxon>
        <taxon>Bacteroidota</taxon>
        <taxon>Bacteroidia</taxon>
        <taxon>Bacteroidales</taxon>
        <taxon>Muribaculaceae</taxon>
        <taxon>Sodaliphilus</taxon>
    </lineage>
</organism>
<dbReference type="InterPro" id="IPR043864">
    <property type="entry name" value="Omp85-like_dom"/>
</dbReference>
<keyword evidence="8" id="KW-1185">Reference proteome</keyword>
<dbReference type="AlphaFoldDB" id="A0A6L5X8B7"/>
<dbReference type="Proteomes" id="UP000483362">
    <property type="component" value="Unassembled WGS sequence"/>
</dbReference>
<reference evidence="7 8" key="1">
    <citation type="submission" date="2019-08" db="EMBL/GenBank/DDBJ databases">
        <title>In-depth cultivation of the pig gut microbiome towards novel bacterial diversity and tailored functional studies.</title>
        <authorList>
            <person name="Wylensek D."/>
            <person name="Hitch T.C.A."/>
            <person name="Clavel T."/>
        </authorList>
    </citation>
    <scope>NUCLEOTIDE SEQUENCE [LARGE SCALE GENOMIC DNA]</scope>
    <source>
        <strain evidence="7 8">Oil-RF-744-WCA-WT-10</strain>
    </source>
</reference>
<feature type="short sequence motif" description="DGA/G" evidence="4">
    <location>
        <begin position="289"/>
        <end position="291"/>
    </location>
</feature>
<dbReference type="GO" id="GO:0016042">
    <property type="term" value="P:lipid catabolic process"/>
    <property type="evidence" value="ECO:0007669"/>
    <property type="project" value="UniProtKB-UniRule"/>
</dbReference>
<keyword evidence="1 4" id="KW-0378">Hydrolase</keyword>
<dbReference type="Pfam" id="PF01734">
    <property type="entry name" value="Patatin"/>
    <property type="match status" value="1"/>
</dbReference>
<keyword evidence="2 4" id="KW-0442">Lipid degradation</keyword>
<dbReference type="InterPro" id="IPR016035">
    <property type="entry name" value="Acyl_Trfase/lysoPLipase"/>
</dbReference>
<dbReference type="Gene3D" id="3.40.1090.10">
    <property type="entry name" value="Cytosolic phospholipase A2 catalytic domain"/>
    <property type="match status" value="1"/>
</dbReference>
<dbReference type="InterPro" id="IPR002641">
    <property type="entry name" value="PNPLA_dom"/>
</dbReference>
<name>A0A6L5X8B7_9BACT</name>
<dbReference type="Pfam" id="PF19143">
    <property type="entry name" value="Omp85_2"/>
    <property type="match status" value="1"/>
</dbReference>
<dbReference type="PROSITE" id="PS51635">
    <property type="entry name" value="PNPLA"/>
    <property type="match status" value="1"/>
</dbReference>
<dbReference type="PANTHER" id="PTHR14226">
    <property type="entry name" value="NEUROPATHY TARGET ESTERASE/SWISS CHEESE D.MELANOGASTER"/>
    <property type="match status" value="1"/>
</dbReference>
<evidence type="ECO:0000256" key="5">
    <source>
        <dbReference type="SAM" id="MobiDB-lite"/>
    </source>
</evidence>
<protein>
    <submittedName>
        <fullName evidence="7">Patatin-like phospholipase family protein</fullName>
    </submittedName>
</protein>
<evidence type="ECO:0000259" key="6">
    <source>
        <dbReference type="PROSITE" id="PS51635"/>
    </source>
</evidence>
<dbReference type="SUPFAM" id="SSF52151">
    <property type="entry name" value="FabD/lysophospholipase-like"/>
    <property type="match status" value="1"/>
</dbReference>
<evidence type="ECO:0000256" key="3">
    <source>
        <dbReference type="ARBA" id="ARBA00023098"/>
    </source>
</evidence>
<feature type="short sequence motif" description="GXSXG" evidence="4">
    <location>
        <begin position="141"/>
        <end position="145"/>
    </location>
</feature>
<accession>A0A6L5X8B7</accession>
<comment type="caution">
    <text evidence="7">The sequence shown here is derived from an EMBL/GenBank/DDBJ whole genome shotgun (WGS) entry which is preliminary data.</text>
</comment>
<evidence type="ECO:0000256" key="2">
    <source>
        <dbReference type="ARBA" id="ARBA00022963"/>
    </source>
</evidence>
<feature type="active site" description="Nucleophile" evidence="4">
    <location>
        <position position="143"/>
    </location>
</feature>
<feature type="short sequence motif" description="GXGXXG" evidence="4">
    <location>
        <begin position="114"/>
        <end position="119"/>
    </location>
</feature>
<dbReference type="PANTHER" id="PTHR14226:SF76">
    <property type="entry name" value="NTE FAMILY PROTEIN RSSA"/>
    <property type="match status" value="1"/>
</dbReference>
<evidence type="ECO:0000313" key="8">
    <source>
        <dbReference type="Proteomes" id="UP000483362"/>
    </source>
</evidence>
<proteinExistence type="predicted"/>
<evidence type="ECO:0000256" key="4">
    <source>
        <dbReference type="PROSITE-ProRule" id="PRU01161"/>
    </source>
</evidence>
<dbReference type="EMBL" id="VULT01000002">
    <property type="protein sequence ID" value="MSS16550.1"/>
    <property type="molecule type" value="Genomic_DNA"/>
</dbReference>
<dbReference type="GO" id="GO:0016787">
    <property type="term" value="F:hydrolase activity"/>
    <property type="evidence" value="ECO:0007669"/>
    <property type="project" value="UniProtKB-UniRule"/>
</dbReference>
<dbReference type="Gene3D" id="2.40.160.50">
    <property type="entry name" value="membrane protein fhac: a member of the omp85/tpsb transporter family"/>
    <property type="match status" value="1"/>
</dbReference>
<dbReference type="CDD" id="cd07205">
    <property type="entry name" value="Pat_PNPLA6_PNPLA7_NTE1_like"/>
    <property type="match status" value="1"/>
</dbReference>
<dbReference type="InterPro" id="IPR050301">
    <property type="entry name" value="NTE"/>
</dbReference>
<evidence type="ECO:0000313" key="7">
    <source>
        <dbReference type="EMBL" id="MSS16550.1"/>
    </source>
</evidence>
<feature type="region of interest" description="Disordered" evidence="5">
    <location>
        <begin position="1"/>
        <end position="27"/>
    </location>
</feature>
<feature type="active site" description="Proton acceptor" evidence="4">
    <location>
        <position position="289"/>
    </location>
</feature>
<feature type="domain" description="PNPLA" evidence="6">
    <location>
        <begin position="110"/>
        <end position="302"/>
    </location>
</feature>
<keyword evidence="3 4" id="KW-0443">Lipid metabolism</keyword>
<gene>
    <name evidence="7" type="ORF">FYJ29_02000</name>
</gene>